<gene>
    <name evidence="3" type="ORF">OG579_19660</name>
</gene>
<proteinExistence type="predicted"/>
<feature type="transmembrane region" description="Helical" evidence="2">
    <location>
        <begin position="88"/>
        <end position="109"/>
    </location>
</feature>
<dbReference type="EMBL" id="CP108021">
    <property type="protein sequence ID" value="WUM19882.1"/>
    <property type="molecule type" value="Genomic_DNA"/>
</dbReference>
<protein>
    <submittedName>
        <fullName evidence="3">DUF6350 family protein</fullName>
    </submittedName>
</protein>
<organism evidence="3 4">
    <name type="scientific">Williamsia herbipolensis</name>
    <dbReference type="NCBI Taxonomy" id="1603258"/>
    <lineage>
        <taxon>Bacteria</taxon>
        <taxon>Bacillati</taxon>
        <taxon>Actinomycetota</taxon>
        <taxon>Actinomycetes</taxon>
        <taxon>Mycobacteriales</taxon>
        <taxon>Nocardiaceae</taxon>
        <taxon>Williamsia</taxon>
    </lineage>
</organism>
<dbReference type="KEGG" id="whr:OG579_19660"/>
<keyword evidence="2" id="KW-0812">Transmembrane</keyword>
<keyword evidence="4" id="KW-1185">Reference proteome</keyword>
<reference evidence="3 4" key="1">
    <citation type="submission" date="2022-10" db="EMBL/GenBank/DDBJ databases">
        <title>The complete genomes of actinobacterial strains from the NBC collection.</title>
        <authorList>
            <person name="Joergensen T.S."/>
            <person name="Alvarez Arevalo M."/>
            <person name="Sterndorff E.B."/>
            <person name="Faurdal D."/>
            <person name="Vuksanovic O."/>
            <person name="Mourched A.-S."/>
            <person name="Charusanti P."/>
            <person name="Shaw S."/>
            <person name="Blin K."/>
            <person name="Weber T."/>
        </authorList>
    </citation>
    <scope>NUCLEOTIDE SEQUENCE [LARGE SCALE GENOMIC DNA]</scope>
    <source>
        <strain evidence="3 4">NBC_00319</strain>
    </source>
</reference>
<dbReference type="InterPro" id="IPR045931">
    <property type="entry name" value="DUF6350"/>
</dbReference>
<feature type="transmembrane region" description="Helical" evidence="2">
    <location>
        <begin position="327"/>
        <end position="348"/>
    </location>
</feature>
<feature type="transmembrane region" description="Helical" evidence="2">
    <location>
        <begin position="121"/>
        <end position="144"/>
    </location>
</feature>
<feature type="transmembrane region" description="Helical" evidence="2">
    <location>
        <begin position="198"/>
        <end position="222"/>
    </location>
</feature>
<dbReference type="RefSeq" id="WP_328857322.1">
    <property type="nucleotide sequence ID" value="NZ_CP108021.1"/>
</dbReference>
<dbReference type="Proteomes" id="UP001432128">
    <property type="component" value="Chromosome"/>
</dbReference>
<accession>A0AAU4K1J6</accession>
<evidence type="ECO:0000256" key="2">
    <source>
        <dbReference type="SAM" id="Phobius"/>
    </source>
</evidence>
<dbReference type="Pfam" id="PF19877">
    <property type="entry name" value="DUF6350"/>
    <property type="match status" value="1"/>
</dbReference>
<feature type="transmembrane region" description="Helical" evidence="2">
    <location>
        <begin position="368"/>
        <end position="388"/>
    </location>
</feature>
<feature type="transmembrane region" description="Helical" evidence="2">
    <location>
        <begin position="64"/>
        <end position="82"/>
    </location>
</feature>
<feature type="transmembrane region" description="Helical" evidence="2">
    <location>
        <begin position="289"/>
        <end position="315"/>
    </location>
</feature>
<evidence type="ECO:0000313" key="3">
    <source>
        <dbReference type="EMBL" id="WUM19882.1"/>
    </source>
</evidence>
<feature type="transmembrane region" description="Helical" evidence="2">
    <location>
        <begin position="34"/>
        <end position="57"/>
    </location>
</feature>
<name>A0AAU4K1J6_9NOCA</name>
<keyword evidence="2" id="KW-1133">Transmembrane helix</keyword>
<evidence type="ECO:0000313" key="4">
    <source>
        <dbReference type="Proteomes" id="UP001432128"/>
    </source>
</evidence>
<feature type="region of interest" description="Disordered" evidence="1">
    <location>
        <begin position="419"/>
        <end position="495"/>
    </location>
</feature>
<feature type="transmembrane region" description="Helical" evidence="2">
    <location>
        <begin position="156"/>
        <end position="177"/>
    </location>
</feature>
<evidence type="ECO:0000256" key="1">
    <source>
        <dbReference type="SAM" id="MobiDB-lite"/>
    </source>
</evidence>
<dbReference type="AlphaFoldDB" id="A0AAU4K1J6"/>
<sequence>MVISTGDTLSTRLRELRRAQRRHDAHSAGSTRELVVVAFGVGAATMLLIVVLALASLLAAGSSLTGLTAAAGAMWLSVHQVPLTISEVTIGILPLLPTLVIVAIVARVTAGAASRRGRSEIAAVLLAAVAGPLLITVLSLALVMDGSTVLTVASPNVLLALACTVAVHGVGAGLGVCHGRWAEIGARLGVADWAPNALRAAAVAVVGLLSAGALLLVVRLVWQFSVVGDVLTQGNGVAGALGLTVLSILYLPNMVIGAAAVLVGADAHIGTAGGDLFSAHGGSVPPLPIAAVLPSTVSAAAPGLMVLTATVAIVAARRAAHVDPMRATRTVAATAGLAAVAMVVLTWIGGGELGELGSAGATVPATGVFTFGWFAVVGMVVTLVHGLLPSTRAARRAWYAGDDGVADLDDDLDAEDLEYGDLDSDDLDRDRLDTDDHDTDDHDTDGLLATGSGDLDAEGRDAFPGDDDPTVEVEPVRAPASMVFGVQYTDPDGRG</sequence>
<keyword evidence="2" id="KW-0472">Membrane</keyword>